<dbReference type="PRINTS" id="PR00742">
    <property type="entry name" value="GLHYDRLASE35"/>
</dbReference>
<comment type="caution">
    <text evidence="5">The sequence shown here is derived from an EMBL/GenBank/DDBJ whole genome shotgun (WGS) entry which is preliminary data.</text>
</comment>
<gene>
    <name evidence="5" type="ORF">FNK824_LOCUS41504</name>
</gene>
<evidence type="ECO:0000256" key="2">
    <source>
        <dbReference type="ARBA" id="ARBA00022801"/>
    </source>
</evidence>
<evidence type="ECO:0000313" key="6">
    <source>
        <dbReference type="Proteomes" id="UP000663874"/>
    </source>
</evidence>
<dbReference type="Gene3D" id="3.20.20.80">
    <property type="entry name" value="Glycosidases"/>
    <property type="match status" value="1"/>
</dbReference>
<dbReference type="Pfam" id="PF01301">
    <property type="entry name" value="Glyco_hydro_35"/>
    <property type="match status" value="1"/>
</dbReference>
<dbReference type="AlphaFoldDB" id="A0A820JEM0"/>
<feature type="non-terminal residue" evidence="5">
    <location>
        <position position="191"/>
    </location>
</feature>
<dbReference type="InterPro" id="IPR017853">
    <property type="entry name" value="GH"/>
</dbReference>
<dbReference type="Proteomes" id="UP000663874">
    <property type="component" value="Unassembled WGS sequence"/>
</dbReference>
<reference evidence="5" key="1">
    <citation type="submission" date="2021-02" db="EMBL/GenBank/DDBJ databases">
        <authorList>
            <person name="Nowell W R."/>
        </authorList>
    </citation>
    <scope>NUCLEOTIDE SEQUENCE</scope>
</reference>
<protein>
    <recommendedName>
        <fullName evidence="4">Glycoside hydrolase 35 catalytic domain-containing protein</fullName>
    </recommendedName>
</protein>
<dbReference type="EMBL" id="CAJOBE010040931">
    <property type="protein sequence ID" value="CAF4325882.1"/>
    <property type="molecule type" value="Genomic_DNA"/>
</dbReference>
<dbReference type="InterPro" id="IPR019801">
    <property type="entry name" value="Glyco_hydro_35_CS"/>
</dbReference>
<organism evidence="5 6">
    <name type="scientific">Rotaria sordida</name>
    <dbReference type="NCBI Taxonomy" id="392033"/>
    <lineage>
        <taxon>Eukaryota</taxon>
        <taxon>Metazoa</taxon>
        <taxon>Spiralia</taxon>
        <taxon>Gnathifera</taxon>
        <taxon>Rotifera</taxon>
        <taxon>Eurotatoria</taxon>
        <taxon>Bdelloidea</taxon>
        <taxon>Philodinida</taxon>
        <taxon>Philodinidae</taxon>
        <taxon>Rotaria</taxon>
    </lineage>
</organism>
<name>A0A820JEM0_9BILA</name>
<dbReference type="GO" id="GO:0004553">
    <property type="term" value="F:hydrolase activity, hydrolyzing O-glycosyl compounds"/>
    <property type="evidence" value="ECO:0007669"/>
    <property type="project" value="InterPro"/>
</dbReference>
<dbReference type="PROSITE" id="PS01182">
    <property type="entry name" value="GLYCOSYL_HYDROL_F35"/>
    <property type="match status" value="1"/>
</dbReference>
<dbReference type="InterPro" id="IPR031330">
    <property type="entry name" value="Gly_Hdrlase_35_cat"/>
</dbReference>
<evidence type="ECO:0000313" key="5">
    <source>
        <dbReference type="EMBL" id="CAF4325882.1"/>
    </source>
</evidence>
<evidence type="ECO:0000256" key="3">
    <source>
        <dbReference type="ARBA" id="ARBA00023295"/>
    </source>
</evidence>
<proteinExistence type="inferred from homology"/>
<dbReference type="PANTHER" id="PTHR23421">
    <property type="entry name" value="BETA-GALACTOSIDASE RELATED"/>
    <property type="match status" value="1"/>
</dbReference>
<keyword evidence="2" id="KW-0378">Hydrolase</keyword>
<evidence type="ECO:0000256" key="1">
    <source>
        <dbReference type="ARBA" id="ARBA00009809"/>
    </source>
</evidence>
<dbReference type="InterPro" id="IPR001944">
    <property type="entry name" value="Glycoside_Hdrlase_35"/>
</dbReference>
<dbReference type="GO" id="GO:0005975">
    <property type="term" value="P:carbohydrate metabolic process"/>
    <property type="evidence" value="ECO:0007669"/>
    <property type="project" value="InterPro"/>
</dbReference>
<sequence>MRKFLMKIIECINPYLAKNGGPIILAQIENEYNGNDQAYVDWYGTLVTNEFSSTEIPWIMCNDHATNSTIETCNSCNCLDDDWIDRHLHDYPNKLMLFTENESWFQTWGLAVAIRTTTDFAYSVAEWFAGDGSYHSSYMWHGGNNYGRTAASGITTMYSDDALLHADGTPNEPKYTQLSRLQHLITNYAQV</sequence>
<keyword evidence="3" id="KW-0326">Glycosidase</keyword>
<accession>A0A820JEM0</accession>
<dbReference type="SUPFAM" id="SSF51445">
    <property type="entry name" value="(Trans)glycosidases"/>
    <property type="match status" value="1"/>
</dbReference>
<comment type="similarity">
    <text evidence="1">Belongs to the glycosyl hydrolase 35 family.</text>
</comment>
<evidence type="ECO:0000259" key="4">
    <source>
        <dbReference type="Pfam" id="PF01301"/>
    </source>
</evidence>
<feature type="domain" description="Glycoside hydrolase 35 catalytic" evidence="4">
    <location>
        <begin position="1"/>
        <end position="183"/>
    </location>
</feature>